<dbReference type="OrthoDB" id="5983572at2759"/>
<dbReference type="SMART" id="SM00326">
    <property type="entry name" value="SH3"/>
    <property type="match status" value="1"/>
</dbReference>
<evidence type="ECO:0000313" key="6">
    <source>
        <dbReference type="Proteomes" id="UP000053676"/>
    </source>
</evidence>
<dbReference type="Pfam" id="PF00018">
    <property type="entry name" value="SH3_1"/>
    <property type="match status" value="1"/>
</dbReference>
<keyword evidence="2" id="KW-0727">SH2 domain</keyword>
<feature type="domain" description="SH3" evidence="4">
    <location>
        <begin position="42"/>
        <end position="103"/>
    </location>
</feature>
<evidence type="ECO:0000256" key="3">
    <source>
        <dbReference type="PROSITE-ProRule" id="PRU00192"/>
    </source>
</evidence>
<dbReference type="SUPFAM" id="SSF50044">
    <property type="entry name" value="SH3-domain"/>
    <property type="match status" value="1"/>
</dbReference>
<evidence type="ECO:0000259" key="4">
    <source>
        <dbReference type="PROSITE" id="PS50002"/>
    </source>
</evidence>
<dbReference type="OMA" id="RIFFAIH"/>
<dbReference type="PROSITE" id="PS50002">
    <property type="entry name" value="SH3"/>
    <property type="match status" value="1"/>
</dbReference>
<protein>
    <submittedName>
        <fullName evidence="5">SH3 domain protein</fullName>
    </submittedName>
</protein>
<dbReference type="PRINTS" id="PR00452">
    <property type="entry name" value="SH3DOMAIN"/>
</dbReference>
<dbReference type="CDD" id="cd11845">
    <property type="entry name" value="SH3_Src_like"/>
    <property type="match status" value="1"/>
</dbReference>
<dbReference type="InterPro" id="IPR043539">
    <property type="entry name" value="Grb2-like"/>
</dbReference>
<proteinExistence type="predicted"/>
<dbReference type="AlphaFoldDB" id="W2TS03"/>
<dbReference type="PRINTS" id="PR01887">
    <property type="entry name" value="SPECTRNALPHA"/>
</dbReference>
<name>W2TS03_NECAM</name>
<dbReference type="FunFam" id="2.30.30.40:FF:000253">
    <property type="entry name" value="Tyrosine-protein kinase"/>
    <property type="match status" value="1"/>
</dbReference>
<dbReference type="InterPro" id="IPR036028">
    <property type="entry name" value="SH3-like_dom_sf"/>
</dbReference>
<dbReference type="InterPro" id="IPR001452">
    <property type="entry name" value="SH3_domain"/>
</dbReference>
<dbReference type="PANTHER" id="PTHR46037">
    <property type="entry name" value="PROTEIN ENHANCER OF SEVENLESS 2B"/>
    <property type="match status" value="1"/>
</dbReference>
<sequence>MLERVDATKFNSTPQTMYLVNNAGDREGHLVDHSTPQRTAQSDKEILVALYAYDSRADGDLSFKKGDIMYLLDQSNCDWWYVRHQRTGNTGYVPRNFVAKQQTIESEE</sequence>
<organism evidence="5 6">
    <name type="scientific">Necator americanus</name>
    <name type="common">Human hookworm</name>
    <dbReference type="NCBI Taxonomy" id="51031"/>
    <lineage>
        <taxon>Eukaryota</taxon>
        <taxon>Metazoa</taxon>
        <taxon>Ecdysozoa</taxon>
        <taxon>Nematoda</taxon>
        <taxon>Chromadorea</taxon>
        <taxon>Rhabditida</taxon>
        <taxon>Rhabditina</taxon>
        <taxon>Rhabditomorpha</taxon>
        <taxon>Strongyloidea</taxon>
        <taxon>Ancylostomatidae</taxon>
        <taxon>Bunostominae</taxon>
        <taxon>Necator</taxon>
    </lineage>
</organism>
<dbReference type="KEGG" id="nai:NECAME_07205"/>
<dbReference type="Proteomes" id="UP000053676">
    <property type="component" value="Unassembled WGS sequence"/>
</dbReference>
<dbReference type="EMBL" id="KI658094">
    <property type="protein sequence ID" value="ETN83777.1"/>
    <property type="molecule type" value="Genomic_DNA"/>
</dbReference>
<evidence type="ECO:0000256" key="2">
    <source>
        <dbReference type="ARBA" id="ARBA00022999"/>
    </source>
</evidence>
<gene>
    <name evidence="5" type="ORF">NECAME_07205</name>
</gene>
<keyword evidence="1 3" id="KW-0728">SH3 domain</keyword>
<dbReference type="STRING" id="51031.W2TS03"/>
<dbReference type="Gene3D" id="2.30.30.40">
    <property type="entry name" value="SH3 Domains"/>
    <property type="match status" value="1"/>
</dbReference>
<evidence type="ECO:0000313" key="5">
    <source>
        <dbReference type="EMBL" id="ETN83777.1"/>
    </source>
</evidence>
<accession>W2TS03</accession>
<evidence type="ECO:0000256" key="1">
    <source>
        <dbReference type="ARBA" id="ARBA00022443"/>
    </source>
</evidence>
<reference evidence="6" key="1">
    <citation type="journal article" date="2014" name="Nat. Genet.">
        <title>Genome of the human hookworm Necator americanus.</title>
        <authorList>
            <person name="Tang Y.T."/>
            <person name="Gao X."/>
            <person name="Rosa B.A."/>
            <person name="Abubucker S."/>
            <person name="Hallsworth-Pepin K."/>
            <person name="Martin J."/>
            <person name="Tyagi R."/>
            <person name="Heizer E."/>
            <person name="Zhang X."/>
            <person name="Bhonagiri-Palsikar V."/>
            <person name="Minx P."/>
            <person name="Warren W.C."/>
            <person name="Wang Q."/>
            <person name="Zhan B."/>
            <person name="Hotez P.J."/>
            <person name="Sternberg P.W."/>
            <person name="Dougall A."/>
            <person name="Gaze S.T."/>
            <person name="Mulvenna J."/>
            <person name="Sotillo J."/>
            <person name="Ranganathan S."/>
            <person name="Rabelo E.M."/>
            <person name="Wilson R.K."/>
            <person name="Felgner P.L."/>
            <person name="Bethony J."/>
            <person name="Hawdon J.M."/>
            <person name="Gasser R.B."/>
            <person name="Loukas A."/>
            <person name="Mitreva M."/>
        </authorList>
    </citation>
    <scope>NUCLEOTIDE SEQUENCE [LARGE SCALE GENOMIC DNA]</scope>
</reference>
<keyword evidence="6" id="KW-1185">Reference proteome</keyword>